<evidence type="ECO:0000313" key="2">
    <source>
        <dbReference type="Proteomes" id="UP001595776"/>
    </source>
</evidence>
<dbReference type="RefSeq" id="WP_068149863.1">
    <property type="nucleotide sequence ID" value="NZ_JBHSCR010000003.1"/>
</dbReference>
<sequence>MTPPDEQGTAPAAAPTEVWQKSYGNPWLIAGKLAPAVGVAAEPLFDVVKAVSSGVTAISGDAAAIKAKLEATIGSELTDKAEQEFAKPLADIQNITDKFKPVRVVAEGSLEARTFEWNVGNFSKELPATVKLATFALDMSASASMAFVVDAADTPAAPDSIPGTSFHLTAQGRIGVGAEAQASFSVFSLGASAKFSYMESVDFGFKVDAANDAAVPMLLAMTAGLTQIGFDVTDFEATRSAIGLSDGYVSLETITLERGVDMSAAGNIAATIPFKVGNVKFGISASLVNAKQVTLGVTREGASLIVELNSEESSVKTAGFTFGLSVGIAALGQGVLTEIRNGLGDVGKGLDEVEAVVNKGLALEDKLNTLLPGQYIEKTILAKLAADTDFNTLLGKLLGKPEGWTVSDIGTDIGTFIGDKADDVLGLFKSTPLGQNKDLAALAEQIKTELVSRAGTEINDQLSKVDTAVTEAQQELISKVTGALNSLDTKVQAEIAKLLHLKDINNFADKVLGVIEDIRGQLQKVTDYISDDSSELLAISIARQTENKSLVTGLGKFQFSPTAADGTNTLAGAAVEYNALLARPHATVRGWLNPSMATLPDGVTFLEGSLKGLWQHTRTDTAAIGFLNMDFNSALTAQSGVSVVRLPSGIQMVATADVTRVKKSWWGTRTFDISAASTYAMDRAADENTDGMKFTLTSMEGGDAEKGEITAAEMQSYLTRLVGIKLVPQDRAQAMIDYGKANGPGEEFEVLLSFDQSSADAFCTAMNAQYAVAVDCAAKALLANHKYLRAYMGQLFGADWETALQPEQQVNKFLNAGFFQIQDMANDISASPANAAQVVKTFQNLQEMPGKLANAFGALGQIVTTKGLTKDQLAAKVALYTKGLTPWNNPTYGGNYVASDVTVSFFDALIRFASAAPGVELPVSVLKYRQQAGGPVQFF</sequence>
<name>A0ABV8U8K0_9PROT</name>
<comment type="caution">
    <text evidence="1">The sequence shown here is derived from an EMBL/GenBank/DDBJ whole genome shotgun (WGS) entry which is preliminary data.</text>
</comment>
<dbReference type="Proteomes" id="UP001595776">
    <property type="component" value="Unassembled WGS sequence"/>
</dbReference>
<protein>
    <submittedName>
        <fullName evidence="1">Uncharacterized protein</fullName>
    </submittedName>
</protein>
<keyword evidence="2" id="KW-1185">Reference proteome</keyword>
<gene>
    <name evidence="1" type="ORF">ACFO5Q_04900</name>
</gene>
<dbReference type="EMBL" id="JBHSCR010000003">
    <property type="protein sequence ID" value="MFC4347175.1"/>
    <property type="molecule type" value="Genomic_DNA"/>
</dbReference>
<accession>A0ABV8U8K0</accession>
<evidence type="ECO:0000313" key="1">
    <source>
        <dbReference type="EMBL" id="MFC4347175.1"/>
    </source>
</evidence>
<proteinExistence type="predicted"/>
<organism evidence="1 2">
    <name type="scientific">Kordiimonas lipolytica</name>
    <dbReference type="NCBI Taxonomy" id="1662421"/>
    <lineage>
        <taxon>Bacteria</taxon>
        <taxon>Pseudomonadati</taxon>
        <taxon>Pseudomonadota</taxon>
        <taxon>Alphaproteobacteria</taxon>
        <taxon>Kordiimonadales</taxon>
        <taxon>Kordiimonadaceae</taxon>
        <taxon>Kordiimonas</taxon>
    </lineage>
</organism>
<reference evidence="2" key="1">
    <citation type="journal article" date="2019" name="Int. J. Syst. Evol. Microbiol.">
        <title>The Global Catalogue of Microorganisms (GCM) 10K type strain sequencing project: providing services to taxonomists for standard genome sequencing and annotation.</title>
        <authorList>
            <consortium name="The Broad Institute Genomics Platform"/>
            <consortium name="The Broad Institute Genome Sequencing Center for Infectious Disease"/>
            <person name="Wu L."/>
            <person name="Ma J."/>
        </authorList>
    </citation>
    <scope>NUCLEOTIDE SEQUENCE [LARGE SCALE GENOMIC DNA]</scope>
    <source>
        <strain evidence="2">CGMCC 1.15304</strain>
    </source>
</reference>